<feature type="domain" description="RNase H type-1" evidence="2">
    <location>
        <begin position="99"/>
        <end position="216"/>
    </location>
</feature>
<dbReference type="Proteomes" id="UP001630127">
    <property type="component" value="Unassembled WGS sequence"/>
</dbReference>
<evidence type="ECO:0000256" key="1">
    <source>
        <dbReference type="SAM" id="Coils"/>
    </source>
</evidence>
<dbReference type="EMBL" id="JBJUIK010000008">
    <property type="protein sequence ID" value="KAL3519959.1"/>
    <property type="molecule type" value="Genomic_DNA"/>
</dbReference>
<dbReference type="CDD" id="cd06222">
    <property type="entry name" value="RNase_H_like"/>
    <property type="match status" value="1"/>
</dbReference>
<organism evidence="3 4">
    <name type="scientific">Cinchona calisaya</name>
    <dbReference type="NCBI Taxonomy" id="153742"/>
    <lineage>
        <taxon>Eukaryota</taxon>
        <taxon>Viridiplantae</taxon>
        <taxon>Streptophyta</taxon>
        <taxon>Embryophyta</taxon>
        <taxon>Tracheophyta</taxon>
        <taxon>Spermatophyta</taxon>
        <taxon>Magnoliopsida</taxon>
        <taxon>eudicotyledons</taxon>
        <taxon>Gunneridae</taxon>
        <taxon>Pentapetalae</taxon>
        <taxon>asterids</taxon>
        <taxon>lamiids</taxon>
        <taxon>Gentianales</taxon>
        <taxon>Rubiaceae</taxon>
        <taxon>Cinchonoideae</taxon>
        <taxon>Cinchoneae</taxon>
        <taxon>Cinchona</taxon>
    </lineage>
</organism>
<keyword evidence="1" id="KW-0175">Coiled coil</keyword>
<proteinExistence type="predicted"/>
<feature type="coiled-coil region" evidence="1">
    <location>
        <begin position="45"/>
        <end position="72"/>
    </location>
</feature>
<comment type="caution">
    <text evidence="3">The sequence shown here is derived from an EMBL/GenBank/DDBJ whole genome shotgun (WGS) entry which is preliminary data.</text>
</comment>
<dbReference type="PANTHER" id="PTHR47723">
    <property type="entry name" value="OS05G0353850 PROTEIN"/>
    <property type="match status" value="1"/>
</dbReference>
<evidence type="ECO:0000313" key="3">
    <source>
        <dbReference type="EMBL" id="KAL3519959.1"/>
    </source>
</evidence>
<evidence type="ECO:0000259" key="2">
    <source>
        <dbReference type="Pfam" id="PF13456"/>
    </source>
</evidence>
<protein>
    <recommendedName>
        <fullName evidence="2">RNase H type-1 domain-containing protein</fullName>
    </recommendedName>
</protein>
<dbReference type="PANTHER" id="PTHR47723:SF21">
    <property type="entry name" value="POLYNUCLEOTIDYL TRANSFERASE, RIBONUCLEASE H-LIKE SUPERFAMILY PROTEIN"/>
    <property type="match status" value="1"/>
</dbReference>
<dbReference type="AlphaFoldDB" id="A0ABD2ZKH2"/>
<accession>A0ABD2ZKH2</accession>
<dbReference type="InterPro" id="IPR044730">
    <property type="entry name" value="RNase_H-like_dom_plant"/>
</dbReference>
<dbReference type="InterPro" id="IPR002156">
    <property type="entry name" value="RNaseH_domain"/>
</dbReference>
<reference evidence="3 4" key="1">
    <citation type="submission" date="2024-11" db="EMBL/GenBank/DDBJ databases">
        <title>A near-complete genome assembly of Cinchona calisaya.</title>
        <authorList>
            <person name="Lian D.C."/>
            <person name="Zhao X.W."/>
            <person name="Wei L."/>
        </authorList>
    </citation>
    <scope>NUCLEOTIDE SEQUENCE [LARGE SCALE GENOMIC DNA]</scope>
    <source>
        <tissue evidence="3">Nenye</tissue>
    </source>
</reference>
<dbReference type="Gene3D" id="3.30.420.10">
    <property type="entry name" value="Ribonuclease H-like superfamily/Ribonuclease H"/>
    <property type="match status" value="1"/>
</dbReference>
<dbReference type="InterPro" id="IPR053151">
    <property type="entry name" value="RNase_H-like"/>
</dbReference>
<evidence type="ECO:0000313" key="4">
    <source>
        <dbReference type="Proteomes" id="UP001630127"/>
    </source>
</evidence>
<dbReference type="Pfam" id="PF13456">
    <property type="entry name" value="RVT_3"/>
    <property type="match status" value="1"/>
</dbReference>
<dbReference type="InterPro" id="IPR036397">
    <property type="entry name" value="RNaseH_sf"/>
</dbReference>
<keyword evidence="4" id="KW-1185">Reference proteome</keyword>
<gene>
    <name evidence="3" type="ORF">ACH5RR_018108</name>
</gene>
<dbReference type="InterPro" id="IPR012337">
    <property type="entry name" value="RNaseH-like_sf"/>
</dbReference>
<sequence>MEQWIDTITNASSPLFIQPKLHWEFLIFGVIMIEQIWFERNRVVHENKRSDIEALTKKINSLTNEHLAAQKRKLIKACAISNELEWISHPNDWVKAIVDATFKEGLTTVAAILRNNHGCIMHGHTKILRSYDANSAEAAVILEAMRIADQGLKKVILEGDSTTVISTLKNECLQFDWSCAVDIQEARKYSRKWPKWRFRKVPRNCNSTAHQNAKWAFVRKWVDCISSNFV</sequence>
<name>A0ABD2ZKH2_9GENT</name>
<dbReference type="SUPFAM" id="SSF53098">
    <property type="entry name" value="Ribonuclease H-like"/>
    <property type="match status" value="1"/>
</dbReference>